<dbReference type="RefSeq" id="WP_169503352.1">
    <property type="nucleotide sequence ID" value="NZ_JABBPN010000002.1"/>
</dbReference>
<dbReference type="InterPro" id="IPR036457">
    <property type="entry name" value="PPM-type-like_dom_sf"/>
</dbReference>
<dbReference type="InterPro" id="IPR001932">
    <property type="entry name" value="PPM-type_phosphatase-like_dom"/>
</dbReference>
<dbReference type="SMART" id="SM00332">
    <property type="entry name" value="PP2Cc"/>
    <property type="match status" value="1"/>
</dbReference>
<reference evidence="2 3" key="1">
    <citation type="submission" date="2020-04" db="EMBL/GenBank/DDBJ databases">
        <title>Paenibacillus algicola sp. nov., a novel marine bacterium producing alginate lyase.</title>
        <authorList>
            <person name="Huang H."/>
        </authorList>
    </citation>
    <scope>NUCLEOTIDE SEQUENCE [LARGE SCALE GENOMIC DNA]</scope>
    <source>
        <strain evidence="2 3">L7-75</strain>
    </source>
</reference>
<dbReference type="EMBL" id="JABBPN010000002">
    <property type="protein sequence ID" value="NMO94650.1"/>
    <property type="molecule type" value="Genomic_DNA"/>
</dbReference>
<dbReference type="Gene3D" id="3.60.40.10">
    <property type="entry name" value="PPM-type phosphatase domain"/>
    <property type="match status" value="1"/>
</dbReference>
<dbReference type="PANTHER" id="PTHR47992">
    <property type="entry name" value="PROTEIN PHOSPHATASE"/>
    <property type="match status" value="1"/>
</dbReference>
<dbReference type="PROSITE" id="PS51746">
    <property type="entry name" value="PPM_2"/>
    <property type="match status" value="1"/>
</dbReference>
<protein>
    <submittedName>
        <fullName evidence="2">Stp1/IreP family PP2C-type Ser/Thr phosphatase</fullName>
    </submittedName>
</protein>
<dbReference type="CDD" id="cd00143">
    <property type="entry name" value="PP2Cc"/>
    <property type="match status" value="1"/>
</dbReference>
<keyword evidence="3" id="KW-1185">Reference proteome</keyword>
<evidence type="ECO:0000313" key="3">
    <source>
        <dbReference type="Proteomes" id="UP000565468"/>
    </source>
</evidence>
<comment type="caution">
    <text evidence="2">The sequence shown here is derived from an EMBL/GenBank/DDBJ whole genome shotgun (WGS) entry which is preliminary data.</text>
</comment>
<dbReference type="NCBIfam" id="NF033484">
    <property type="entry name" value="Stp1_PP2C_phos"/>
    <property type="match status" value="1"/>
</dbReference>
<evidence type="ECO:0000313" key="2">
    <source>
        <dbReference type="EMBL" id="NMO94650.1"/>
    </source>
</evidence>
<dbReference type="Pfam" id="PF13672">
    <property type="entry name" value="PP2C_2"/>
    <property type="match status" value="1"/>
</dbReference>
<organism evidence="2 3">
    <name type="scientific">Paenibacillus lemnae</name>
    <dbReference type="NCBI Taxonomy" id="1330551"/>
    <lineage>
        <taxon>Bacteria</taxon>
        <taxon>Bacillati</taxon>
        <taxon>Bacillota</taxon>
        <taxon>Bacilli</taxon>
        <taxon>Bacillales</taxon>
        <taxon>Paenibacillaceae</taxon>
        <taxon>Paenibacillus</taxon>
    </lineage>
</organism>
<dbReference type="SMART" id="SM00331">
    <property type="entry name" value="PP2C_SIG"/>
    <property type="match status" value="1"/>
</dbReference>
<dbReference type="Proteomes" id="UP000565468">
    <property type="component" value="Unassembled WGS sequence"/>
</dbReference>
<dbReference type="AlphaFoldDB" id="A0A848M340"/>
<proteinExistence type="predicted"/>
<dbReference type="InterPro" id="IPR015655">
    <property type="entry name" value="PP2C"/>
</dbReference>
<gene>
    <name evidence="2" type="ORF">HII30_02455</name>
</gene>
<name>A0A848M340_PAELE</name>
<sequence>MINTVHVSHVGRVRQVNEDSVLVRHLEHGYTLGIVADGMGGHLAGDTASRLAVQTVAEDLNSLVSDLSMNELRVLLMEAILHANEVIYREASGDERLYNMGTTIVAVLLRNDEGYIGHIGDSRAYKVSGSKVELLTEDHTLVNELFKNGQITEEELKTHPRRNVLIRALGTDSKVNVELNSVGLGAGEALLLCSDGLSNLVSRESIGQIVGAADLPLEEKADRLLQLALLAGGDDNITVALLQHQGETASSVQRGGIHDRT</sequence>
<dbReference type="GO" id="GO:0004722">
    <property type="term" value="F:protein serine/threonine phosphatase activity"/>
    <property type="evidence" value="ECO:0007669"/>
    <property type="project" value="InterPro"/>
</dbReference>
<feature type="domain" description="PPM-type phosphatase" evidence="1">
    <location>
        <begin position="4"/>
        <end position="244"/>
    </location>
</feature>
<dbReference type="SUPFAM" id="SSF81606">
    <property type="entry name" value="PP2C-like"/>
    <property type="match status" value="1"/>
</dbReference>
<accession>A0A848M340</accession>
<evidence type="ECO:0000259" key="1">
    <source>
        <dbReference type="PROSITE" id="PS51746"/>
    </source>
</evidence>